<sequence>MKPWQFLIQKEGDRLWTPINQTNGELEEGRYRIMAHSSQVNLEVEIRITYQSLQNHSPLSKIQSSFRRTNGQGLIMILPFTYFKPGVWELRCYGDLMSELLGQGWQEKVKLQVYSKVRPENSPQAPSSDETHIDGLGSYYLQKLEDLLKNKIEPILNSFESVEPFSPPAFSSSSSESLEAHVNENEINCLPENPQPSLKISLNQDEFNRSEGEPILISGRVELEEENIFNELEFKGRLRYQLQEPETDQIIINTEDLIEEESFPFIFNYALEIPSEWEIEFLRAEVILETVDAIEIARQTVSITTDVKVHLTNPINYTITLSDVQEKSSFAFDLLIDEEMINSSQNIDLPQPTKIARHNRYFRPSEGQILPPKIARSAESLTPSKTPKLPQFRPPQSNQVEVKDNKLKLQEATPVDDGFQSLEVQERFLERLSALAGKTNQ</sequence>
<dbReference type="OrthoDB" id="452859at2"/>
<dbReference type="AlphaFoldDB" id="B7KFN9"/>
<dbReference type="STRING" id="65393.PCC7424_5011"/>
<dbReference type="eggNOG" id="COG3115">
    <property type="taxonomic scope" value="Bacteria"/>
</dbReference>
<evidence type="ECO:0000313" key="2">
    <source>
        <dbReference type="EMBL" id="ACK73364.1"/>
    </source>
</evidence>
<evidence type="ECO:0000256" key="1">
    <source>
        <dbReference type="SAM" id="MobiDB-lite"/>
    </source>
</evidence>
<proteinExistence type="predicted"/>
<dbReference type="RefSeq" id="WP_015956944.1">
    <property type="nucleotide sequence ID" value="NC_011729.1"/>
</dbReference>
<dbReference type="KEGG" id="cyc:PCC7424_5011"/>
<gene>
    <name evidence="2" type="ordered locus">PCC7424_5011</name>
</gene>
<name>B7KFN9_GLOC7</name>
<keyword evidence="3" id="KW-1185">Reference proteome</keyword>
<dbReference type="EMBL" id="CP001291">
    <property type="protein sequence ID" value="ACK73364.1"/>
    <property type="molecule type" value="Genomic_DNA"/>
</dbReference>
<protein>
    <submittedName>
        <fullName evidence="2">Uncharacterized protein</fullName>
    </submittedName>
</protein>
<evidence type="ECO:0000313" key="3">
    <source>
        <dbReference type="Proteomes" id="UP000002384"/>
    </source>
</evidence>
<dbReference type="Proteomes" id="UP000002384">
    <property type="component" value="Chromosome"/>
</dbReference>
<feature type="region of interest" description="Disordered" evidence="1">
    <location>
        <begin position="379"/>
        <end position="402"/>
    </location>
</feature>
<organism evidence="2 3">
    <name type="scientific">Gloeothece citriformis (strain PCC 7424)</name>
    <name type="common">Cyanothece sp. (strain PCC 7424)</name>
    <dbReference type="NCBI Taxonomy" id="65393"/>
    <lineage>
        <taxon>Bacteria</taxon>
        <taxon>Bacillati</taxon>
        <taxon>Cyanobacteriota</taxon>
        <taxon>Cyanophyceae</taxon>
        <taxon>Oscillatoriophycideae</taxon>
        <taxon>Chroococcales</taxon>
        <taxon>Aphanothecaceae</taxon>
        <taxon>Gloeothece</taxon>
        <taxon>Gloeothece citriformis</taxon>
    </lineage>
</organism>
<accession>B7KFN9</accession>
<reference evidence="3" key="1">
    <citation type="journal article" date="2011" name="MBio">
        <title>Novel metabolic attributes of the genus Cyanothece, comprising a group of unicellular nitrogen-fixing Cyanobacteria.</title>
        <authorList>
            <person name="Bandyopadhyay A."/>
            <person name="Elvitigala T."/>
            <person name="Welsh E."/>
            <person name="Stockel J."/>
            <person name="Liberton M."/>
            <person name="Min H."/>
            <person name="Sherman L.A."/>
            <person name="Pakrasi H.B."/>
        </authorList>
    </citation>
    <scope>NUCLEOTIDE SEQUENCE [LARGE SCALE GENOMIC DNA]</scope>
    <source>
        <strain evidence="3">PCC 7424</strain>
    </source>
</reference>
<dbReference type="HOGENOM" id="CLU_670341_0_0_3"/>